<dbReference type="EMBL" id="FQ790347">
    <property type="protein sequence ID" value="CCD53473.1"/>
    <property type="molecule type" value="Genomic_DNA"/>
</dbReference>
<gene>
    <name evidence="1" type="ORF">BofuT4_uP135180.1</name>
</gene>
<dbReference type="Proteomes" id="UP000008177">
    <property type="component" value="Unplaced contigs"/>
</dbReference>
<proteinExistence type="predicted"/>
<evidence type="ECO:0000313" key="2">
    <source>
        <dbReference type="Proteomes" id="UP000008177"/>
    </source>
</evidence>
<evidence type="ECO:0000313" key="1">
    <source>
        <dbReference type="EMBL" id="CCD53473.1"/>
    </source>
</evidence>
<sequence length="58" mass="6637">MASGRSQLRSCKSKRELCLLRGLQLKHAKQGLRHPIIEAGHRLGYIWLQYLGVSETFT</sequence>
<dbReference type="HOGENOM" id="CLU_2978881_0_0_1"/>
<protein>
    <submittedName>
        <fullName evidence="1">Uncharacterized protein</fullName>
    </submittedName>
</protein>
<name>G2YPC5_BOTF4</name>
<organism evidence="1 2">
    <name type="scientific">Botryotinia fuckeliana (strain T4)</name>
    <name type="common">Noble rot fungus</name>
    <name type="synonym">Botrytis cinerea</name>
    <dbReference type="NCBI Taxonomy" id="999810"/>
    <lineage>
        <taxon>Eukaryota</taxon>
        <taxon>Fungi</taxon>
        <taxon>Dikarya</taxon>
        <taxon>Ascomycota</taxon>
        <taxon>Pezizomycotina</taxon>
        <taxon>Leotiomycetes</taxon>
        <taxon>Helotiales</taxon>
        <taxon>Sclerotiniaceae</taxon>
        <taxon>Botrytis</taxon>
    </lineage>
</organism>
<dbReference type="AlphaFoldDB" id="G2YPC5"/>
<accession>G2YPC5</accession>
<dbReference type="InParanoid" id="G2YPC5"/>
<reference evidence="2" key="1">
    <citation type="journal article" date="2011" name="PLoS Genet.">
        <title>Genomic analysis of the necrotrophic fungal pathogens Sclerotinia sclerotiorum and Botrytis cinerea.</title>
        <authorList>
            <person name="Amselem J."/>
            <person name="Cuomo C.A."/>
            <person name="van Kan J.A."/>
            <person name="Viaud M."/>
            <person name="Benito E.P."/>
            <person name="Couloux A."/>
            <person name="Coutinho P.M."/>
            <person name="de Vries R.P."/>
            <person name="Dyer P.S."/>
            <person name="Fillinger S."/>
            <person name="Fournier E."/>
            <person name="Gout L."/>
            <person name="Hahn M."/>
            <person name="Kohn L."/>
            <person name="Lapalu N."/>
            <person name="Plummer K.M."/>
            <person name="Pradier J.M."/>
            <person name="Quevillon E."/>
            <person name="Sharon A."/>
            <person name="Simon A."/>
            <person name="ten Have A."/>
            <person name="Tudzynski B."/>
            <person name="Tudzynski P."/>
            <person name="Wincker P."/>
            <person name="Andrew M."/>
            <person name="Anthouard V."/>
            <person name="Beever R.E."/>
            <person name="Beffa R."/>
            <person name="Benoit I."/>
            <person name="Bouzid O."/>
            <person name="Brault B."/>
            <person name="Chen Z."/>
            <person name="Choquer M."/>
            <person name="Collemare J."/>
            <person name="Cotton P."/>
            <person name="Danchin E.G."/>
            <person name="Da Silva C."/>
            <person name="Gautier A."/>
            <person name="Giraud C."/>
            <person name="Giraud T."/>
            <person name="Gonzalez C."/>
            <person name="Grossetete S."/>
            <person name="Guldener U."/>
            <person name="Henrissat B."/>
            <person name="Howlett B.J."/>
            <person name="Kodira C."/>
            <person name="Kretschmer M."/>
            <person name="Lappartient A."/>
            <person name="Leroch M."/>
            <person name="Levis C."/>
            <person name="Mauceli E."/>
            <person name="Neuveglise C."/>
            <person name="Oeser B."/>
            <person name="Pearson M."/>
            <person name="Poulain J."/>
            <person name="Poussereau N."/>
            <person name="Quesneville H."/>
            <person name="Rascle C."/>
            <person name="Schumacher J."/>
            <person name="Segurens B."/>
            <person name="Sexton A."/>
            <person name="Silva E."/>
            <person name="Sirven C."/>
            <person name="Soanes D.M."/>
            <person name="Talbot N.J."/>
            <person name="Templeton M."/>
            <person name="Yandava C."/>
            <person name="Yarden O."/>
            <person name="Zeng Q."/>
            <person name="Rollins J.A."/>
            <person name="Lebrun M.H."/>
            <person name="Dickman M."/>
        </authorList>
    </citation>
    <scope>NUCLEOTIDE SEQUENCE [LARGE SCALE GENOMIC DNA]</scope>
    <source>
        <strain evidence="2">T4</strain>
    </source>
</reference>